<dbReference type="Gene3D" id="1.25.40.10">
    <property type="entry name" value="Tetratricopeptide repeat domain"/>
    <property type="match status" value="1"/>
</dbReference>
<dbReference type="Pfam" id="PF12854">
    <property type="entry name" value="PPR_1"/>
    <property type="match status" value="1"/>
</dbReference>
<evidence type="ECO:0000313" key="5">
    <source>
        <dbReference type="Proteomes" id="UP000583929"/>
    </source>
</evidence>
<evidence type="ECO:0000256" key="3">
    <source>
        <dbReference type="PROSITE-ProRule" id="PRU00708"/>
    </source>
</evidence>
<dbReference type="GO" id="GO:0010019">
    <property type="term" value="P:chloroplast-nucleus signaling pathway"/>
    <property type="evidence" value="ECO:0007669"/>
    <property type="project" value="TreeGrafter"/>
</dbReference>
<dbReference type="EMBL" id="JAATIQ010000022">
    <property type="protein sequence ID" value="KAF4398954.1"/>
    <property type="molecule type" value="Genomic_DNA"/>
</dbReference>
<dbReference type="GO" id="GO:0009507">
    <property type="term" value="C:chloroplast"/>
    <property type="evidence" value="ECO:0007669"/>
    <property type="project" value="TreeGrafter"/>
</dbReference>
<dbReference type="PANTHER" id="PTHR47936:SF1">
    <property type="entry name" value="PENTATRICOPEPTIDE REPEAT-CONTAINING PROTEIN GUN1, CHLOROPLASTIC"/>
    <property type="match status" value="1"/>
</dbReference>
<comment type="similarity">
    <text evidence="1">Belongs to the PPR family. P subfamily.</text>
</comment>
<dbReference type="GO" id="GO:0031930">
    <property type="term" value="P:mitochondria-nucleus signaling pathway"/>
    <property type="evidence" value="ECO:0007669"/>
    <property type="project" value="TreeGrafter"/>
</dbReference>
<accession>A0A7J6HUH0</accession>
<reference evidence="4 5" key="1">
    <citation type="journal article" date="2020" name="bioRxiv">
        <title>Sequence and annotation of 42 cannabis genomes reveals extensive copy number variation in cannabinoid synthesis and pathogen resistance genes.</title>
        <authorList>
            <person name="Mckernan K.J."/>
            <person name="Helbert Y."/>
            <person name="Kane L.T."/>
            <person name="Ebling H."/>
            <person name="Zhang L."/>
            <person name="Liu B."/>
            <person name="Eaton Z."/>
            <person name="Mclaughlin S."/>
            <person name="Kingan S."/>
            <person name="Baybayan P."/>
            <person name="Concepcion G."/>
            <person name="Jordan M."/>
            <person name="Riva A."/>
            <person name="Barbazuk W."/>
            <person name="Harkins T."/>
        </authorList>
    </citation>
    <scope>NUCLEOTIDE SEQUENCE [LARGE SCALE GENOMIC DNA]</scope>
    <source>
        <strain evidence="5">cv. Jamaican Lion 4</strain>
        <tissue evidence="4">Leaf</tissue>
    </source>
</reference>
<evidence type="ECO:0000256" key="2">
    <source>
        <dbReference type="ARBA" id="ARBA00022737"/>
    </source>
</evidence>
<dbReference type="AlphaFoldDB" id="A0A7J6HUH0"/>
<evidence type="ECO:0000313" key="4">
    <source>
        <dbReference type="EMBL" id="KAF4398954.1"/>
    </source>
</evidence>
<dbReference type="PANTHER" id="PTHR47936">
    <property type="entry name" value="PPR_LONG DOMAIN-CONTAINING PROTEIN"/>
    <property type="match status" value="1"/>
</dbReference>
<evidence type="ECO:0008006" key="6">
    <source>
        <dbReference type="Google" id="ProtNLM"/>
    </source>
</evidence>
<keyword evidence="2" id="KW-0677">Repeat</keyword>
<evidence type="ECO:0000256" key="1">
    <source>
        <dbReference type="ARBA" id="ARBA00007626"/>
    </source>
</evidence>
<name>A0A7J6HUH0_CANSA</name>
<protein>
    <recommendedName>
        <fullName evidence="6">Pentatricopeptide repeat-containing protein</fullName>
    </recommendedName>
</protein>
<gene>
    <name evidence="4" type="ORF">G4B88_023548</name>
</gene>
<comment type="caution">
    <text evidence="4">The sequence shown here is derived from an EMBL/GenBank/DDBJ whole genome shotgun (WGS) entry which is preliminary data.</text>
</comment>
<keyword evidence="5" id="KW-1185">Reference proteome</keyword>
<dbReference type="Proteomes" id="UP000583929">
    <property type="component" value="Unassembled WGS sequence"/>
</dbReference>
<feature type="repeat" description="PPR" evidence="3">
    <location>
        <begin position="87"/>
        <end position="118"/>
    </location>
</feature>
<sequence length="118" mass="13695">MLEVLMIQKRVKDMAVVFDFMQKNKVHRALNTYLVVYKGLYLKGEIQQAPIAMNVMYLKCLAFGKRRDTQTIMCLLEEMEHLGLRPNMYTFNICIRALGRGGEIDEAFCVLKKVEEEG</sequence>
<dbReference type="NCBIfam" id="TIGR00756">
    <property type="entry name" value="PPR"/>
    <property type="match status" value="1"/>
</dbReference>
<proteinExistence type="inferred from homology"/>
<dbReference type="InterPro" id="IPR002885">
    <property type="entry name" value="PPR_rpt"/>
</dbReference>
<organism evidence="4 5">
    <name type="scientific">Cannabis sativa</name>
    <name type="common">Hemp</name>
    <name type="synonym">Marijuana</name>
    <dbReference type="NCBI Taxonomy" id="3483"/>
    <lineage>
        <taxon>Eukaryota</taxon>
        <taxon>Viridiplantae</taxon>
        <taxon>Streptophyta</taxon>
        <taxon>Embryophyta</taxon>
        <taxon>Tracheophyta</taxon>
        <taxon>Spermatophyta</taxon>
        <taxon>Magnoliopsida</taxon>
        <taxon>eudicotyledons</taxon>
        <taxon>Gunneridae</taxon>
        <taxon>Pentapetalae</taxon>
        <taxon>rosids</taxon>
        <taxon>fabids</taxon>
        <taxon>Rosales</taxon>
        <taxon>Cannabaceae</taxon>
        <taxon>Cannabis</taxon>
    </lineage>
</organism>
<dbReference type="InterPro" id="IPR011990">
    <property type="entry name" value="TPR-like_helical_dom_sf"/>
</dbReference>
<dbReference type="PROSITE" id="PS51375">
    <property type="entry name" value="PPR"/>
    <property type="match status" value="1"/>
</dbReference>